<evidence type="ECO:0000256" key="3">
    <source>
        <dbReference type="ARBA" id="ARBA00022833"/>
    </source>
</evidence>
<feature type="region of interest" description="Disordered" evidence="5">
    <location>
        <begin position="1169"/>
        <end position="1198"/>
    </location>
</feature>
<evidence type="ECO:0000256" key="4">
    <source>
        <dbReference type="PROSITE-ProRule" id="PRU00175"/>
    </source>
</evidence>
<feature type="region of interest" description="Disordered" evidence="5">
    <location>
        <begin position="1118"/>
        <end position="1157"/>
    </location>
</feature>
<dbReference type="PROSITE" id="PS00518">
    <property type="entry name" value="ZF_RING_1"/>
    <property type="match status" value="1"/>
</dbReference>
<feature type="domain" description="PHD-type" evidence="6">
    <location>
        <begin position="64"/>
        <end position="183"/>
    </location>
</feature>
<dbReference type="InterPro" id="IPR001965">
    <property type="entry name" value="Znf_PHD"/>
</dbReference>
<feature type="region of interest" description="Disordered" evidence="5">
    <location>
        <begin position="958"/>
        <end position="979"/>
    </location>
</feature>
<evidence type="ECO:0000256" key="1">
    <source>
        <dbReference type="ARBA" id="ARBA00022723"/>
    </source>
</evidence>
<evidence type="ECO:0008006" key="10">
    <source>
        <dbReference type="Google" id="ProtNLM"/>
    </source>
</evidence>
<dbReference type="InterPro" id="IPR013083">
    <property type="entry name" value="Znf_RING/FYVE/PHD"/>
</dbReference>
<name>A0ABP0XVB0_9ROSI</name>
<feature type="compositionally biased region" description="Polar residues" evidence="5">
    <location>
        <begin position="268"/>
        <end position="277"/>
    </location>
</feature>
<dbReference type="Pfam" id="PF00628">
    <property type="entry name" value="PHD"/>
    <property type="match status" value="1"/>
</dbReference>
<dbReference type="Pfam" id="PF13639">
    <property type="entry name" value="zf-RING_2"/>
    <property type="match status" value="1"/>
</dbReference>
<keyword evidence="3" id="KW-0862">Zinc</keyword>
<dbReference type="PANTHER" id="PTHR15315">
    <property type="entry name" value="RING FINGER PROTEIN 41, 151"/>
    <property type="match status" value="1"/>
</dbReference>
<evidence type="ECO:0000259" key="6">
    <source>
        <dbReference type="PROSITE" id="PS50016"/>
    </source>
</evidence>
<evidence type="ECO:0000313" key="9">
    <source>
        <dbReference type="Proteomes" id="UP001642487"/>
    </source>
</evidence>
<feature type="domain" description="RING-type" evidence="7">
    <location>
        <begin position="32"/>
        <end position="71"/>
    </location>
</feature>
<feature type="region of interest" description="Disordered" evidence="5">
    <location>
        <begin position="268"/>
        <end position="287"/>
    </location>
</feature>
<evidence type="ECO:0000256" key="5">
    <source>
        <dbReference type="SAM" id="MobiDB-lite"/>
    </source>
</evidence>
<dbReference type="InterPro" id="IPR019787">
    <property type="entry name" value="Znf_PHD-finger"/>
</dbReference>
<dbReference type="Gene3D" id="3.30.40.10">
    <property type="entry name" value="Zinc/RING finger domain, C3HC4 (zinc finger)"/>
    <property type="match status" value="2"/>
</dbReference>
<dbReference type="SUPFAM" id="SSF57903">
    <property type="entry name" value="FYVE/PHD zinc finger"/>
    <property type="match status" value="1"/>
</dbReference>
<accession>A0ABP0XVB0</accession>
<dbReference type="SMART" id="SM00249">
    <property type="entry name" value="PHD"/>
    <property type="match status" value="1"/>
</dbReference>
<sequence length="1272" mass="139837">MEVGLVPSGIQEEETAEAYDINYEISDEVERCGICMDVIVDRGVLDCCQHWFCFVCIDNWATITNLCPLCQKEFQLITCVPVYDTIGSNKVDEESFSRNDDWCFEGKSNISFPSYYIDENAVICLDGDGCKIRNGSVITEGESDLDTSIACDSCDTWYHAFCVDFDPDDTSESTWLCPRCGVNDQESSINDSVPKFNSDFDSMNASAAQSFSGKVSVSIADTGETALVVSMIGGNHVKEEQTDYSPSTDEIENNKKIEDFMLASEAGRSSVSASPLENTPVLPTPSMENTSVVPALGDKELELSLSHDSSISLPHDSLRHVGLKTSCADEIKTESSSLESIRSFSNVSHPINKVSKDEFSMGLHLGLPVGTFLSVDYSNDESGDLSVDVKPQFPSEEHLLQADNVASQTIQEASVIIGIKRKRTDCSDHIQKTADDRDDKGNSDTTLVKGKNQPVPSKNDLEQTKQDDTTKGLAMPLVPTEASLKRISRKKDANTDIMSIVRGRNRRPPPKSWASSNSNDEETDQQENLTGLRVKKIMRRAGEDQESSMLVQKLRNEIREAVRNKCSKEFGEKLLDSKLLDAFRAAVSGPKTESQKRLTALAVKAKKSLLQKGKIRESLTKKIYGATNGRRKRAWDRDCEIEFWKHRCIRVRKPEKIATLKSVLDLLRNGSRSPDAKQDSEGQPTNPILSRLYVADTSVFPRNNDIKPLSALKSSSSLEQKKDPLTGISKVSSKAGIPLAGNVGNNCSVSASKGAVGSGKGNYSANSEASVGSKPRPQKTMPSTSNNAIDKRKWALEVLARKTGDGCSAANKKEEDMAVLKGNYPLLAQLPIDMRPKLAPSRHNKIPASVRQAQLYHLTEQFLKKTNLTDMRRTAETELAIADAVNIEKEVADKSNTKVVYINLCSQEILHRTGTGRSNTAADLDCSSQVNEPIAESELASVSEIDPAVEEALRNAGLLSDSPVNSPPHRTDVNDDDEPVEELEPENIIEMDDHPDLDIYGDFEYDLEEENCFTIKATKVVKPPDEGESKLKVVLSTLNTESSIHASDAEKPERLESVELPKDASCLLKNEVDLEVVTAPLEGENGGSVAVPLNSNEVEEPSLAEYEELYGPDTDPQIKNLPGEASTDKPCVPTSELGSERKDSCNDGTSMPIQGGKESDLKCEEVKGANPPAVQCSPHRKEKSNADDNKQSDGNNSVYKKVETYIKEHVRPLCKSGVITAEQYRWAVQKTTEKVMKYHSKDKNANFLIKEGEKVKKLAEQYVEAAQRKGID</sequence>
<dbReference type="PANTHER" id="PTHR15315:SF26">
    <property type="entry name" value="E3 UBIQUITIN-PROTEIN LIGASE NRDP1"/>
    <property type="match status" value="1"/>
</dbReference>
<feature type="compositionally biased region" description="Basic and acidic residues" evidence="5">
    <location>
        <begin position="459"/>
        <end position="470"/>
    </location>
</feature>
<organism evidence="8 9">
    <name type="scientific">Citrullus colocynthis</name>
    <name type="common">colocynth</name>
    <dbReference type="NCBI Taxonomy" id="252529"/>
    <lineage>
        <taxon>Eukaryota</taxon>
        <taxon>Viridiplantae</taxon>
        <taxon>Streptophyta</taxon>
        <taxon>Embryophyta</taxon>
        <taxon>Tracheophyta</taxon>
        <taxon>Spermatophyta</taxon>
        <taxon>Magnoliopsida</taxon>
        <taxon>eudicotyledons</taxon>
        <taxon>Gunneridae</taxon>
        <taxon>Pentapetalae</taxon>
        <taxon>rosids</taxon>
        <taxon>fabids</taxon>
        <taxon>Cucurbitales</taxon>
        <taxon>Cucurbitaceae</taxon>
        <taxon>Benincaseae</taxon>
        <taxon>Citrullus</taxon>
    </lineage>
</organism>
<keyword evidence="9" id="KW-1185">Reference proteome</keyword>
<dbReference type="EMBL" id="OZ021744">
    <property type="protein sequence ID" value="CAK9310866.1"/>
    <property type="molecule type" value="Genomic_DNA"/>
</dbReference>
<evidence type="ECO:0000256" key="2">
    <source>
        <dbReference type="ARBA" id="ARBA00022771"/>
    </source>
</evidence>
<dbReference type="InterPro" id="IPR017907">
    <property type="entry name" value="Znf_RING_CS"/>
</dbReference>
<dbReference type="InterPro" id="IPR011011">
    <property type="entry name" value="Znf_FYVE_PHD"/>
</dbReference>
<feature type="region of interest" description="Disordered" evidence="5">
    <location>
        <begin position="431"/>
        <end position="531"/>
    </location>
</feature>
<evidence type="ECO:0000313" key="8">
    <source>
        <dbReference type="EMBL" id="CAK9310866.1"/>
    </source>
</evidence>
<proteinExistence type="predicted"/>
<dbReference type="SUPFAM" id="SSF57850">
    <property type="entry name" value="RING/U-box"/>
    <property type="match status" value="1"/>
</dbReference>
<reference evidence="8 9" key="1">
    <citation type="submission" date="2024-03" db="EMBL/GenBank/DDBJ databases">
        <authorList>
            <person name="Gkanogiannis A."/>
            <person name="Becerra Lopez-Lavalle L."/>
        </authorList>
    </citation>
    <scope>NUCLEOTIDE SEQUENCE [LARGE SCALE GENOMIC DNA]</scope>
</reference>
<keyword evidence="1" id="KW-0479">Metal-binding</keyword>
<gene>
    <name evidence="8" type="ORF">CITCOLO1_LOCUS2507</name>
</gene>
<evidence type="ECO:0000259" key="7">
    <source>
        <dbReference type="PROSITE" id="PS50089"/>
    </source>
</evidence>
<dbReference type="PROSITE" id="PS50016">
    <property type="entry name" value="ZF_PHD_2"/>
    <property type="match status" value="1"/>
</dbReference>
<protein>
    <recommendedName>
        <fullName evidence="10">RING/U-box protein</fullName>
    </recommendedName>
</protein>
<dbReference type="SMART" id="SM00184">
    <property type="entry name" value="RING"/>
    <property type="match status" value="2"/>
</dbReference>
<dbReference type="PROSITE" id="PS50089">
    <property type="entry name" value="ZF_RING_2"/>
    <property type="match status" value="1"/>
</dbReference>
<feature type="compositionally biased region" description="Basic and acidic residues" evidence="5">
    <location>
        <begin position="431"/>
        <end position="442"/>
    </location>
</feature>
<dbReference type="InterPro" id="IPR001841">
    <property type="entry name" value="Znf_RING"/>
</dbReference>
<feature type="region of interest" description="Disordered" evidence="5">
    <location>
        <begin position="754"/>
        <end position="788"/>
    </location>
</feature>
<keyword evidence="2 4" id="KW-0863">Zinc-finger</keyword>
<dbReference type="Proteomes" id="UP001642487">
    <property type="component" value="Chromosome 10"/>
</dbReference>